<name>A0AAV3RIL3_LITER</name>
<dbReference type="SUPFAM" id="SSF51126">
    <property type="entry name" value="Pectin lyase-like"/>
    <property type="match status" value="1"/>
</dbReference>
<comment type="caution">
    <text evidence="12">The sequence shown here is derived from an EMBL/GenBank/DDBJ whole genome shotgun (WGS) entry which is preliminary data.</text>
</comment>
<evidence type="ECO:0000313" key="13">
    <source>
        <dbReference type="Proteomes" id="UP001454036"/>
    </source>
</evidence>
<comment type="catalytic activity">
    <reaction evidence="1 10">
        <text>Eliminative cleavage of (1-&gt;4)-alpha-D-galacturonan to give oligosaccharides with 4-deoxy-alpha-D-galact-4-enuronosyl groups at their non-reducing ends.</text>
        <dbReference type="EC" id="4.2.2.2"/>
    </reaction>
</comment>
<keyword evidence="8" id="KW-0325">Glycoprotein</keyword>
<evidence type="ECO:0000256" key="10">
    <source>
        <dbReference type="RuleBase" id="RU361123"/>
    </source>
</evidence>
<proteinExistence type="inferred from homology"/>
<dbReference type="GO" id="GO:0046872">
    <property type="term" value="F:metal ion binding"/>
    <property type="evidence" value="ECO:0007669"/>
    <property type="project" value="UniProtKB-KW"/>
</dbReference>
<dbReference type="PRINTS" id="PR00807">
    <property type="entry name" value="AMBALLERGEN"/>
</dbReference>
<comment type="similarity">
    <text evidence="3 10">Belongs to the polysaccharide lyase 1 family.</text>
</comment>
<feature type="domain" description="Pectate lyase" evidence="11">
    <location>
        <begin position="167"/>
        <end position="364"/>
    </location>
</feature>
<evidence type="ECO:0000256" key="8">
    <source>
        <dbReference type="ARBA" id="ARBA00023180"/>
    </source>
</evidence>
<feature type="chain" id="PRO_5043086220" description="Pectate lyase" evidence="10">
    <location>
        <begin position="28"/>
        <end position="442"/>
    </location>
</feature>
<dbReference type="GO" id="GO:0030570">
    <property type="term" value="F:pectate lyase activity"/>
    <property type="evidence" value="ECO:0007669"/>
    <property type="project" value="UniProtKB-EC"/>
</dbReference>
<dbReference type="InterPro" id="IPR018082">
    <property type="entry name" value="AmbAllergen"/>
</dbReference>
<keyword evidence="6 10" id="KW-0732">Signal</keyword>
<evidence type="ECO:0000256" key="1">
    <source>
        <dbReference type="ARBA" id="ARBA00000695"/>
    </source>
</evidence>
<organism evidence="12 13">
    <name type="scientific">Lithospermum erythrorhizon</name>
    <name type="common">Purple gromwell</name>
    <name type="synonym">Lithospermum officinale var. erythrorhizon</name>
    <dbReference type="NCBI Taxonomy" id="34254"/>
    <lineage>
        <taxon>Eukaryota</taxon>
        <taxon>Viridiplantae</taxon>
        <taxon>Streptophyta</taxon>
        <taxon>Embryophyta</taxon>
        <taxon>Tracheophyta</taxon>
        <taxon>Spermatophyta</taxon>
        <taxon>Magnoliopsida</taxon>
        <taxon>eudicotyledons</taxon>
        <taxon>Gunneridae</taxon>
        <taxon>Pentapetalae</taxon>
        <taxon>asterids</taxon>
        <taxon>lamiids</taxon>
        <taxon>Boraginales</taxon>
        <taxon>Boraginaceae</taxon>
        <taxon>Boraginoideae</taxon>
        <taxon>Lithospermeae</taxon>
        <taxon>Lithospermum</taxon>
    </lineage>
</organism>
<dbReference type="InterPro" id="IPR007524">
    <property type="entry name" value="Pec_lyase_N"/>
</dbReference>
<evidence type="ECO:0000256" key="9">
    <source>
        <dbReference type="ARBA" id="ARBA00023239"/>
    </source>
</evidence>
<evidence type="ECO:0000256" key="6">
    <source>
        <dbReference type="ARBA" id="ARBA00022729"/>
    </source>
</evidence>
<gene>
    <name evidence="12" type="ORF">LIER_28206</name>
</gene>
<evidence type="ECO:0000313" key="12">
    <source>
        <dbReference type="EMBL" id="GAA0174921.1"/>
    </source>
</evidence>
<accession>A0AAV3RIL3</accession>
<comment type="pathway">
    <text evidence="2 10">Glycan metabolism; pectin degradation; 2-dehydro-3-deoxy-D-gluconate from pectin: step 2/5.</text>
</comment>
<dbReference type="Proteomes" id="UP001454036">
    <property type="component" value="Unassembled WGS sequence"/>
</dbReference>
<dbReference type="InterPro" id="IPR012334">
    <property type="entry name" value="Pectin_lyas_fold"/>
</dbReference>
<dbReference type="SMART" id="SM00656">
    <property type="entry name" value="Amb_all"/>
    <property type="match status" value="1"/>
</dbReference>
<comment type="cofactor">
    <cofactor evidence="10">
        <name>Ca(2+)</name>
        <dbReference type="ChEBI" id="CHEBI:29108"/>
    </cofactor>
    <text evidence="10">Binds 1 Ca(2+) ion. Required for its activity.</text>
</comment>
<reference evidence="12 13" key="1">
    <citation type="submission" date="2024-01" db="EMBL/GenBank/DDBJ databases">
        <title>The complete chloroplast genome sequence of Lithospermum erythrorhizon: insights into the phylogenetic relationship among Boraginaceae species and the maternal lineages of purple gromwells.</title>
        <authorList>
            <person name="Okada T."/>
            <person name="Watanabe K."/>
        </authorList>
    </citation>
    <scope>NUCLEOTIDE SEQUENCE [LARGE SCALE GENOMIC DNA]</scope>
</reference>
<evidence type="ECO:0000256" key="3">
    <source>
        <dbReference type="ARBA" id="ARBA00010980"/>
    </source>
</evidence>
<evidence type="ECO:0000256" key="7">
    <source>
        <dbReference type="ARBA" id="ARBA00022837"/>
    </source>
</evidence>
<keyword evidence="7 10" id="KW-0106">Calcium</keyword>
<dbReference type="AlphaFoldDB" id="A0AAV3RIL3"/>
<dbReference type="InterPro" id="IPR002022">
    <property type="entry name" value="Pec_lyase"/>
</dbReference>
<feature type="signal peptide" evidence="10">
    <location>
        <begin position="1"/>
        <end position="27"/>
    </location>
</feature>
<dbReference type="Pfam" id="PF00544">
    <property type="entry name" value="Pectate_lyase_4"/>
    <property type="match status" value="1"/>
</dbReference>
<protein>
    <recommendedName>
        <fullName evidence="4 10">Pectate lyase</fullName>
        <ecNumber evidence="4 10">4.2.2.2</ecNumber>
    </recommendedName>
</protein>
<evidence type="ECO:0000256" key="4">
    <source>
        <dbReference type="ARBA" id="ARBA00012272"/>
    </source>
</evidence>
<evidence type="ECO:0000256" key="2">
    <source>
        <dbReference type="ARBA" id="ARBA00005220"/>
    </source>
</evidence>
<dbReference type="InterPro" id="IPR011050">
    <property type="entry name" value="Pectin_lyase_fold/virulence"/>
</dbReference>
<evidence type="ECO:0000256" key="5">
    <source>
        <dbReference type="ARBA" id="ARBA00022723"/>
    </source>
</evidence>
<evidence type="ECO:0000259" key="11">
    <source>
        <dbReference type="SMART" id="SM00656"/>
    </source>
</evidence>
<keyword evidence="5 10" id="KW-0479">Metal-binding</keyword>
<dbReference type="PANTHER" id="PTHR31683">
    <property type="entry name" value="PECTATE LYASE 18-RELATED"/>
    <property type="match status" value="1"/>
</dbReference>
<keyword evidence="9 10" id="KW-0456">Lyase</keyword>
<keyword evidence="13" id="KW-1185">Reference proteome</keyword>
<dbReference type="Gene3D" id="2.160.20.10">
    <property type="entry name" value="Single-stranded right-handed beta-helix, Pectin lyase-like"/>
    <property type="match status" value="1"/>
</dbReference>
<dbReference type="Pfam" id="PF04431">
    <property type="entry name" value="Pec_lyase_N"/>
    <property type="match status" value="1"/>
</dbReference>
<dbReference type="PANTHER" id="PTHR31683:SF184">
    <property type="entry name" value="PECTATE LYASE"/>
    <property type="match status" value="1"/>
</dbReference>
<dbReference type="InterPro" id="IPR045032">
    <property type="entry name" value="PEL"/>
</dbReference>
<dbReference type="EMBL" id="BAABME010009303">
    <property type="protein sequence ID" value="GAA0174921.1"/>
    <property type="molecule type" value="Genomic_DNA"/>
</dbReference>
<sequence length="442" mass="48645">MALNNKNVIILLFVSVLFVPRIPSLHAVANYAKVDEVVQKRAQDALAAAQKAYNPNPEEVTDDFNKQVAEILKGDHQNTTRRQMKEGECLATNPIDSCWRCDPKWATNRKRLADCARGFGHGTTGGQAGEIYIVTDPSDNSPTDPKPGTLRHAVIQEAPLWIIFKNSMVITLQHELMIASNKTIDGRGVEVRIAYGAGLTIQFVQNVIIHGIRIHDIKPASGGMIRDSLAHLGLRTVSDGDAISLFGASNVWIDHVSMAKCSDGLVDAIMGTTALTISNCKFNRHNDVMLLGASDGFGEDSIMQVTVAFNRFGRGCVQRMPRCRYGFVHIVNNDYSQWEKYAIGGSAHPTIISQGNRFKASDDLALKQVTHRDYAAESEWKNWQWRSEGDLFLNGAFFQESGAPLKQSPLTNLNTIQYKPGTFVGSLTRDAGALSCKVNQPC</sequence>
<dbReference type="EC" id="4.2.2.2" evidence="4 10"/>